<feature type="domain" description="Gram-positive cocci surface proteins LPxTG" evidence="7">
    <location>
        <begin position="262"/>
        <end position="294"/>
    </location>
</feature>
<dbReference type="Pfam" id="PF17966">
    <property type="entry name" value="Muc_B2"/>
    <property type="match status" value="1"/>
</dbReference>
<organism evidence="8 9">
    <name type="scientific">Limosilactobacillus urinaemulieris</name>
    <dbReference type="NCBI Taxonomy" id="2742600"/>
    <lineage>
        <taxon>Bacteria</taxon>
        <taxon>Bacillati</taxon>
        <taxon>Bacillota</taxon>
        <taxon>Bacilli</taxon>
        <taxon>Lactobacillales</taxon>
        <taxon>Lactobacillaceae</taxon>
        <taxon>Limosilactobacillus</taxon>
    </lineage>
</organism>
<dbReference type="InterPro" id="IPR019931">
    <property type="entry name" value="LPXTG_anchor"/>
</dbReference>
<keyword evidence="6" id="KW-0812">Transmembrane</keyword>
<dbReference type="InterPro" id="IPR041495">
    <property type="entry name" value="Mub_B2"/>
</dbReference>
<evidence type="ECO:0000313" key="8">
    <source>
        <dbReference type="EMBL" id="MBD8086375.1"/>
    </source>
</evidence>
<feature type="non-terminal residue" evidence="8">
    <location>
        <position position="1"/>
    </location>
</feature>
<dbReference type="PROSITE" id="PS50847">
    <property type="entry name" value="GRAM_POS_ANCHORING"/>
    <property type="match status" value="1"/>
</dbReference>
<keyword evidence="6" id="KW-0472">Membrane</keyword>
<dbReference type="Pfam" id="PF00746">
    <property type="entry name" value="Gram_pos_anchor"/>
    <property type="match status" value="1"/>
</dbReference>
<feature type="region of interest" description="Disordered" evidence="5">
    <location>
        <begin position="201"/>
        <end position="264"/>
    </location>
</feature>
<evidence type="ECO:0000256" key="1">
    <source>
        <dbReference type="ARBA" id="ARBA00022512"/>
    </source>
</evidence>
<comment type="caution">
    <text evidence="8">The sequence shown here is derived from an EMBL/GenBank/DDBJ whole genome shotgun (WGS) entry which is preliminary data.</text>
</comment>
<dbReference type="RefSeq" id="WP_191912054.1">
    <property type="nucleotide sequence ID" value="NZ_JABUXR010000047.1"/>
</dbReference>
<feature type="compositionally biased region" description="Low complexity" evidence="5">
    <location>
        <begin position="217"/>
        <end position="229"/>
    </location>
</feature>
<name>A0ABR8ZM39_9LACO</name>
<evidence type="ECO:0000259" key="7">
    <source>
        <dbReference type="PROSITE" id="PS50847"/>
    </source>
</evidence>
<evidence type="ECO:0000256" key="3">
    <source>
        <dbReference type="ARBA" id="ARBA00022729"/>
    </source>
</evidence>
<dbReference type="EMBL" id="JABUXR010000047">
    <property type="protein sequence ID" value="MBD8086375.1"/>
    <property type="molecule type" value="Genomic_DNA"/>
</dbReference>
<keyword evidence="3" id="KW-0732">Signal</keyword>
<keyword evidence="9" id="KW-1185">Reference proteome</keyword>
<dbReference type="NCBIfam" id="TIGR01167">
    <property type="entry name" value="LPXTG_anchor"/>
    <property type="match status" value="1"/>
</dbReference>
<evidence type="ECO:0000256" key="6">
    <source>
        <dbReference type="SAM" id="Phobius"/>
    </source>
</evidence>
<sequence length="294" mass="31383">RLVRTLGATSGQYTVYQYITTFVYTKDTDPTDPKTPETTTPTDLNKTIMRKITVIKPDGTKEAHDQTVNLTRTATVDEVTGKVTGYSDWTTSSFAEYDAPEIPGYTPSGNAPAVALVTSTSDFTPVVITYIPTDQTVKYKFIDPQGKVVGVQTVPGKTGQTVPVNIHIPDGYQLVPGESVPTSYTFKDGNPDQIIKVALIPTNGGQPTTNDHQGQGTPATNTPTNTTPNRNDVTGKLEGNVPNMQTGKTITSQSTTAEDNQLPQTGNNNSLTLIGLGASTLLGMFGLAAVNKKR</sequence>
<evidence type="ECO:0000313" key="9">
    <source>
        <dbReference type="Proteomes" id="UP000645007"/>
    </source>
</evidence>
<gene>
    <name evidence="8" type="ORF">HUK45_09355</name>
</gene>
<feature type="non-terminal residue" evidence="8">
    <location>
        <position position="294"/>
    </location>
</feature>
<keyword evidence="1" id="KW-0134">Cell wall</keyword>
<accession>A0ABR8ZM39</accession>
<dbReference type="Gene3D" id="3.10.20.320">
    <property type="entry name" value="Putative peptidoglycan bound protein (lpxtg motif)"/>
    <property type="match status" value="1"/>
</dbReference>
<dbReference type="Proteomes" id="UP000645007">
    <property type="component" value="Unassembled WGS sequence"/>
</dbReference>
<evidence type="ECO:0000256" key="4">
    <source>
        <dbReference type="ARBA" id="ARBA00023088"/>
    </source>
</evidence>
<proteinExistence type="predicted"/>
<protein>
    <submittedName>
        <fullName evidence="8">LPXTG cell wall anchor domain-containing protein</fullName>
    </submittedName>
</protein>
<feature type="compositionally biased region" description="Polar residues" evidence="5">
    <location>
        <begin position="203"/>
        <end position="216"/>
    </location>
</feature>
<keyword evidence="6" id="KW-1133">Transmembrane helix</keyword>
<keyword evidence="4" id="KW-0572">Peptidoglycan-anchor</keyword>
<evidence type="ECO:0000256" key="2">
    <source>
        <dbReference type="ARBA" id="ARBA00022525"/>
    </source>
</evidence>
<dbReference type="Gene3D" id="2.60.40.4300">
    <property type="match status" value="1"/>
</dbReference>
<keyword evidence="2" id="KW-0964">Secreted</keyword>
<evidence type="ECO:0000256" key="5">
    <source>
        <dbReference type="SAM" id="MobiDB-lite"/>
    </source>
</evidence>
<feature type="compositionally biased region" description="Polar residues" evidence="5">
    <location>
        <begin position="242"/>
        <end position="264"/>
    </location>
</feature>
<reference evidence="8 9" key="1">
    <citation type="submission" date="2020-06" db="EMBL/GenBank/DDBJ databases">
        <title>Limosilactobacillus sp. nov.</title>
        <authorList>
            <person name="Ksiezarek M."/>
            <person name="Goncalves Ribeiro T."/>
            <person name="Rocha J."/>
            <person name="Grosso F."/>
            <person name="Peixe L."/>
        </authorList>
    </citation>
    <scope>NUCLEOTIDE SEQUENCE [LARGE SCALE GENOMIC DNA]</scope>
    <source>
        <strain evidence="9">c9Ua_26_M</strain>
    </source>
</reference>
<feature type="transmembrane region" description="Helical" evidence="6">
    <location>
        <begin position="271"/>
        <end position="290"/>
    </location>
</feature>